<dbReference type="PRINTS" id="PR00363">
    <property type="entry name" value="CYTOCHROMEB5"/>
</dbReference>
<dbReference type="InterPro" id="IPR001199">
    <property type="entry name" value="Cyt_B5-like_heme/steroid-bd"/>
</dbReference>
<reference evidence="7 8" key="1">
    <citation type="submission" date="2017-03" db="EMBL/GenBank/DDBJ databases">
        <title>An alternative strategy for trypanosome survival in the mammalian bloodstream revealed through genome and transcriptome analysis of the ubiquitous bovine parasite Trypanosoma (Megatrypanum) theileri.</title>
        <authorList>
            <person name="Kelly S."/>
            <person name="Ivens A."/>
            <person name="Mott A."/>
            <person name="O'Neill E."/>
            <person name="Emms D."/>
            <person name="Macleod O."/>
            <person name="Voorheis P."/>
            <person name="Matthews J."/>
            <person name="Matthews K."/>
            <person name="Carrington M."/>
        </authorList>
    </citation>
    <scope>NUCLEOTIDE SEQUENCE [LARGE SCALE GENOMIC DNA]</scope>
    <source>
        <strain evidence="7">Edinburgh</strain>
    </source>
</reference>
<keyword evidence="3" id="KW-0408">Iron</keyword>
<gene>
    <name evidence="7" type="ORF">TM35_000091990</name>
</gene>
<protein>
    <submittedName>
        <fullName evidence="7">Cytochrome b5</fullName>
    </submittedName>
</protein>
<comment type="caution">
    <text evidence="7">The sequence shown here is derived from an EMBL/GenBank/DDBJ whole genome shotgun (WGS) entry which is preliminary data.</text>
</comment>
<dbReference type="PROSITE" id="PS50255">
    <property type="entry name" value="CYTOCHROME_B5_2"/>
    <property type="match status" value="1"/>
</dbReference>
<evidence type="ECO:0000313" key="7">
    <source>
        <dbReference type="EMBL" id="ORC90149.1"/>
    </source>
</evidence>
<keyword evidence="1" id="KW-0349">Heme</keyword>
<organism evidence="7 8">
    <name type="scientific">Trypanosoma theileri</name>
    <dbReference type="NCBI Taxonomy" id="67003"/>
    <lineage>
        <taxon>Eukaryota</taxon>
        <taxon>Discoba</taxon>
        <taxon>Euglenozoa</taxon>
        <taxon>Kinetoplastea</taxon>
        <taxon>Metakinetoplastina</taxon>
        <taxon>Trypanosomatida</taxon>
        <taxon>Trypanosomatidae</taxon>
        <taxon>Trypanosoma</taxon>
    </lineage>
</organism>
<evidence type="ECO:0000313" key="8">
    <source>
        <dbReference type="Proteomes" id="UP000192257"/>
    </source>
</evidence>
<dbReference type="SUPFAM" id="SSF55856">
    <property type="entry name" value="Cytochrome b5-like heme/steroid binding domain"/>
    <property type="match status" value="1"/>
</dbReference>
<dbReference type="Pfam" id="PF00173">
    <property type="entry name" value="Cyt-b5"/>
    <property type="match status" value="1"/>
</dbReference>
<dbReference type="VEuPathDB" id="TriTrypDB:TM35_000091990"/>
<evidence type="ECO:0000256" key="1">
    <source>
        <dbReference type="ARBA" id="ARBA00022617"/>
    </source>
</evidence>
<evidence type="ECO:0000256" key="5">
    <source>
        <dbReference type="SAM" id="MobiDB-lite"/>
    </source>
</evidence>
<sequence length="186" mass="20667">MFESLVRFLGFGRKWPTFTLDEVREHNDSSSLWIVAGNSVYDVTSIMNSHPGGANALLRRGGGVKDCTEDYYYHSCATRRTWELYKIGELAPGESRRLKSGEVSWTTTSTEAEEDENGDREAKRSARDVSPVSHACEMGNCDVTGDCCLTSTVETHGSTSEPVPGHRCLECLHRQPMRRAVPPLPL</sequence>
<dbReference type="OrthoDB" id="10051395at2759"/>
<name>A0A1X0P0V0_9TRYP</name>
<dbReference type="STRING" id="67003.A0A1X0P0V0"/>
<evidence type="ECO:0000259" key="6">
    <source>
        <dbReference type="PROSITE" id="PS50255"/>
    </source>
</evidence>
<dbReference type="RefSeq" id="XP_028884215.1">
    <property type="nucleotide sequence ID" value="XM_029024438.1"/>
</dbReference>
<evidence type="ECO:0000256" key="3">
    <source>
        <dbReference type="ARBA" id="ARBA00023004"/>
    </source>
</evidence>
<dbReference type="InterPro" id="IPR050668">
    <property type="entry name" value="Cytochrome_b5"/>
</dbReference>
<keyword evidence="2" id="KW-0479">Metal-binding</keyword>
<dbReference type="GO" id="GO:0020037">
    <property type="term" value="F:heme binding"/>
    <property type="evidence" value="ECO:0007669"/>
    <property type="project" value="TreeGrafter"/>
</dbReference>
<dbReference type="PANTHER" id="PTHR19359:SF146">
    <property type="entry name" value="B5, PUTATIVE-RELATED"/>
    <property type="match status" value="1"/>
</dbReference>
<evidence type="ECO:0000256" key="4">
    <source>
        <dbReference type="ARBA" id="ARBA00038168"/>
    </source>
</evidence>
<comment type="similarity">
    <text evidence="4">Belongs to the cytochrome b5 family.</text>
</comment>
<dbReference type="GO" id="GO:0046872">
    <property type="term" value="F:metal ion binding"/>
    <property type="evidence" value="ECO:0007669"/>
    <property type="project" value="UniProtKB-KW"/>
</dbReference>
<evidence type="ECO:0000256" key="2">
    <source>
        <dbReference type="ARBA" id="ARBA00022723"/>
    </source>
</evidence>
<dbReference type="SMART" id="SM01117">
    <property type="entry name" value="Cyt-b5"/>
    <property type="match status" value="1"/>
</dbReference>
<dbReference type="AlphaFoldDB" id="A0A1X0P0V0"/>
<dbReference type="Gene3D" id="3.10.120.10">
    <property type="entry name" value="Cytochrome b5-like heme/steroid binding domain"/>
    <property type="match status" value="1"/>
</dbReference>
<dbReference type="InterPro" id="IPR036400">
    <property type="entry name" value="Cyt_B5-like_heme/steroid_sf"/>
</dbReference>
<keyword evidence="8" id="KW-1185">Reference proteome</keyword>
<dbReference type="GO" id="GO:0016020">
    <property type="term" value="C:membrane"/>
    <property type="evidence" value="ECO:0007669"/>
    <property type="project" value="TreeGrafter"/>
</dbReference>
<dbReference type="PANTHER" id="PTHR19359">
    <property type="entry name" value="CYTOCHROME B5"/>
    <property type="match status" value="1"/>
</dbReference>
<dbReference type="EMBL" id="NBCO01000009">
    <property type="protein sequence ID" value="ORC90149.1"/>
    <property type="molecule type" value="Genomic_DNA"/>
</dbReference>
<feature type="region of interest" description="Disordered" evidence="5">
    <location>
        <begin position="99"/>
        <end position="129"/>
    </location>
</feature>
<proteinExistence type="inferred from homology"/>
<accession>A0A1X0P0V0</accession>
<feature type="domain" description="Cytochrome b5 heme-binding" evidence="6">
    <location>
        <begin position="15"/>
        <end position="91"/>
    </location>
</feature>
<dbReference type="GeneID" id="39984218"/>
<dbReference type="FunFam" id="3.10.120.10:FF:000007">
    <property type="entry name" value="Sulfite oxidase, mitochondrial"/>
    <property type="match status" value="1"/>
</dbReference>
<dbReference type="Proteomes" id="UP000192257">
    <property type="component" value="Unassembled WGS sequence"/>
</dbReference>